<dbReference type="GO" id="GO:0002376">
    <property type="term" value="P:immune system process"/>
    <property type="evidence" value="ECO:0007669"/>
    <property type="project" value="UniProtKB-KW"/>
</dbReference>
<protein>
    <recommendedName>
        <fullName evidence="4">Immunoglobulin V-set domain-containing protein</fullName>
    </recommendedName>
</protein>
<feature type="signal peptide" evidence="3">
    <location>
        <begin position="1"/>
        <end position="17"/>
    </location>
</feature>
<dbReference type="AlphaFoldDB" id="A0AA88LY82"/>
<keyword evidence="6" id="KW-1185">Reference proteome</keyword>
<dbReference type="Gene3D" id="2.60.40.10">
    <property type="entry name" value="Immunoglobulins"/>
    <property type="match status" value="1"/>
</dbReference>
<dbReference type="GO" id="GO:0007166">
    <property type="term" value="P:cell surface receptor signaling pathway"/>
    <property type="evidence" value="ECO:0007669"/>
    <property type="project" value="TreeGrafter"/>
</dbReference>
<keyword evidence="1 3" id="KW-0732">Signal</keyword>
<reference evidence="5" key="1">
    <citation type="submission" date="2023-07" db="EMBL/GenBank/DDBJ databases">
        <title>Chromosome-level Genome Assembly of Striped Snakehead (Channa striata).</title>
        <authorList>
            <person name="Liu H."/>
        </authorList>
    </citation>
    <scope>NUCLEOTIDE SEQUENCE</scope>
    <source>
        <strain evidence="5">Gz</strain>
        <tissue evidence="5">Muscle</tissue>
    </source>
</reference>
<evidence type="ECO:0000259" key="4">
    <source>
        <dbReference type="Pfam" id="PF07686"/>
    </source>
</evidence>
<feature type="chain" id="PRO_5041700468" description="Immunoglobulin V-set domain-containing protein" evidence="3">
    <location>
        <begin position="18"/>
        <end position="148"/>
    </location>
</feature>
<comment type="caution">
    <text evidence="5">The sequence shown here is derived from an EMBL/GenBank/DDBJ whole genome shotgun (WGS) entry which is preliminary data.</text>
</comment>
<proteinExistence type="predicted"/>
<dbReference type="InterPro" id="IPR050413">
    <property type="entry name" value="TCR_beta_variable"/>
</dbReference>
<gene>
    <name evidence="5" type="ORF">Q5P01_020876</name>
</gene>
<dbReference type="PANTHER" id="PTHR23268:SF102">
    <property type="entry name" value="IMMUNOGLOBULIN V-SET DOMAIN-CONTAINING PROTEIN"/>
    <property type="match status" value="1"/>
</dbReference>
<dbReference type="SUPFAM" id="SSF48726">
    <property type="entry name" value="Immunoglobulin"/>
    <property type="match status" value="1"/>
</dbReference>
<organism evidence="5 6">
    <name type="scientific">Channa striata</name>
    <name type="common">Snakehead murrel</name>
    <name type="synonym">Ophicephalus striatus</name>
    <dbReference type="NCBI Taxonomy" id="64152"/>
    <lineage>
        <taxon>Eukaryota</taxon>
        <taxon>Metazoa</taxon>
        <taxon>Chordata</taxon>
        <taxon>Craniata</taxon>
        <taxon>Vertebrata</taxon>
        <taxon>Euteleostomi</taxon>
        <taxon>Actinopterygii</taxon>
        <taxon>Neopterygii</taxon>
        <taxon>Teleostei</taxon>
        <taxon>Neoteleostei</taxon>
        <taxon>Acanthomorphata</taxon>
        <taxon>Anabantaria</taxon>
        <taxon>Anabantiformes</taxon>
        <taxon>Channoidei</taxon>
        <taxon>Channidae</taxon>
        <taxon>Channa</taxon>
    </lineage>
</organism>
<dbReference type="InterPro" id="IPR013783">
    <property type="entry name" value="Ig-like_fold"/>
</dbReference>
<evidence type="ECO:0000256" key="2">
    <source>
        <dbReference type="ARBA" id="ARBA00022859"/>
    </source>
</evidence>
<keyword evidence="2" id="KW-0391">Immunity</keyword>
<sequence>MMITVFCITCHIILVSGSSVSDDVHQIPAHIITKNNGNAKIACYHTNDNYDRILWYKQAVNKQLQFLGYIFATTGNPEPHMGVKIEGNANKGQNSTLTIEGLNASSSALYFCAASQHSAACLCSSVQKPHHIFYLCIKDHRHLHLVSH</sequence>
<accession>A0AA88LY82</accession>
<dbReference type="Pfam" id="PF07686">
    <property type="entry name" value="V-set"/>
    <property type="match status" value="1"/>
</dbReference>
<dbReference type="InterPro" id="IPR036179">
    <property type="entry name" value="Ig-like_dom_sf"/>
</dbReference>
<dbReference type="InterPro" id="IPR013106">
    <property type="entry name" value="Ig_V-set"/>
</dbReference>
<dbReference type="GO" id="GO:0005886">
    <property type="term" value="C:plasma membrane"/>
    <property type="evidence" value="ECO:0007669"/>
    <property type="project" value="TreeGrafter"/>
</dbReference>
<name>A0AA88LY82_CHASR</name>
<evidence type="ECO:0000256" key="3">
    <source>
        <dbReference type="SAM" id="SignalP"/>
    </source>
</evidence>
<evidence type="ECO:0000256" key="1">
    <source>
        <dbReference type="ARBA" id="ARBA00022729"/>
    </source>
</evidence>
<dbReference type="EMBL" id="JAUPFM010000016">
    <property type="protein sequence ID" value="KAK2826662.1"/>
    <property type="molecule type" value="Genomic_DNA"/>
</dbReference>
<feature type="domain" description="Immunoglobulin V-set" evidence="4">
    <location>
        <begin position="31"/>
        <end position="114"/>
    </location>
</feature>
<evidence type="ECO:0000313" key="6">
    <source>
        <dbReference type="Proteomes" id="UP001187415"/>
    </source>
</evidence>
<evidence type="ECO:0000313" key="5">
    <source>
        <dbReference type="EMBL" id="KAK2826662.1"/>
    </source>
</evidence>
<dbReference type="PANTHER" id="PTHR23268">
    <property type="entry name" value="T-CELL RECEPTOR BETA CHAIN"/>
    <property type="match status" value="1"/>
</dbReference>
<dbReference type="Proteomes" id="UP001187415">
    <property type="component" value="Unassembled WGS sequence"/>
</dbReference>